<dbReference type="PANTHER" id="PTHR24418">
    <property type="entry name" value="TYROSINE-PROTEIN KINASE"/>
    <property type="match status" value="1"/>
</dbReference>
<dbReference type="PROSITE" id="PS00109">
    <property type="entry name" value="PROTEIN_KINASE_TYR"/>
    <property type="match status" value="1"/>
</dbReference>
<dbReference type="PROSITE" id="PS50001">
    <property type="entry name" value="SH2"/>
    <property type="match status" value="1"/>
</dbReference>
<feature type="domain" description="Protein kinase" evidence="12">
    <location>
        <begin position="118"/>
        <end position="313"/>
    </location>
</feature>
<reference evidence="13" key="1">
    <citation type="submission" date="2020-07" db="EMBL/GenBank/DDBJ databases">
        <title>Clarias magur genome sequencing, assembly and annotation.</title>
        <authorList>
            <person name="Kushwaha B."/>
            <person name="Kumar R."/>
            <person name="Das P."/>
            <person name="Joshi C.G."/>
            <person name="Kumar D."/>
            <person name="Nagpure N.S."/>
            <person name="Pandey M."/>
            <person name="Agarwal S."/>
            <person name="Srivastava S."/>
            <person name="Singh M."/>
            <person name="Sahoo L."/>
            <person name="Jayasankar P."/>
            <person name="Meher P.K."/>
            <person name="Koringa P.G."/>
            <person name="Iquebal M.A."/>
            <person name="Das S.P."/>
            <person name="Bit A."/>
            <person name="Patnaik S."/>
            <person name="Patel N."/>
            <person name="Shah T.M."/>
            <person name="Hinsu A."/>
            <person name="Jena J.K."/>
        </authorList>
    </citation>
    <scope>NUCLEOTIDE SEQUENCE</scope>
    <source>
        <strain evidence="13">CIFAMagur01</strain>
        <tissue evidence="13">Testis</tissue>
    </source>
</reference>
<dbReference type="PROSITE" id="PS00107">
    <property type="entry name" value="PROTEIN_KINASE_ATP"/>
    <property type="match status" value="1"/>
</dbReference>
<dbReference type="AlphaFoldDB" id="A0A8J5BMT0"/>
<dbReference type="InterPro" id="IPR036860">
    <property type="entry name" value="SH2_dom_sf"/>
</dbReference>
<keyword evidence="4 10" id="KW-0418">Kinase</keyword>
<evidence type="ECO:0000256" key="10">
    <source>
        <dbReference type="RuleBase" id="RU362096"/>
    </source>
</evidence>
<dbReference type="InterPro" id="IPR001245">
    <property type="entry name" value="Ser-Thr/Tyr_kinase_cat_dom"/>
</dbReference>
<dbReference type="OrthoDB" id="4062651at2759"/>
<sequence length="313" mass="36302">WYFENITNRTEAKRCLLRPENSEGAFLVWRSTKQNCFCLSVKTGACSRHYRIKERESDKSFCLVNQKSFQTLPELVESYSNDQDGLCARLTHPCIMLDNPSLPSLLSEEQWEIKRSTLTKVKKLGSGQFGEVWHGLWNNMIDVAIKEFRVISPEIQTEIKIMKELQHKHLIRLYAVCTLDKPFCIITELIKNGNLKEYLIRHKELRDIEFTLMVDFAVQIAEGMAYLESKKIVHRDLRADNILLTEMLSCKIADFGLAQFTVSQDQQVSTVKVPVKWMAPEIFRGEDYTVKSDVWSFGILLTEMITYGNDPYP</sequence>
<evidence type="ECO:0000313" key="13">
    <source>
        <dbReference type="EMBL" id="KAF5909627.1"/>
    </source>
</evidence>
<dbReference type="Proteomes" id="UP000727407">
    <property type="component" value="Unassembled WGS sequence"/>
</dbReference>
<comment type="similarity">
    <text evidence="10">Belongs to the protein kinase superfamily. Tyr protein kinase family.</text>
</comment>
<dbReference type="Gene3D" id="3.30.200.20">
    <property type="entry name" value="Phosphorylase Kinase, domain 1"/>
    <property type="match status" value="1"/>
</dbReference>
<protein>
    <recommendedName>
        <fullName evidence="10">Tyrosine-protein kinase</fullName>
        <ecNumber evidence="10">2.7.10.2</ecNumber>
    </recommendedName>
</protein>
<keyword evidence="6 10" id="KW-0829">Tyrosine-protein kinase</keyword>
<evidence type="ECO:0000256" key="3">
    <source>
        <dbReference type="ARBA" id="ARBA00022741"/>
    </source>
</evidence>
<dbReference type="Pfam" id="PF00017">
    <property type="entry name" value="SH2"/>
    <property type="match status" value="1"/>
</dbReference>
<evidence type="ECO:0000256" key="6">
    <source>
        <dbReference type="ARBA" id="ARBA00023137"/>
    </source>
</evidence>
<dbReference type="Gene3D" id="3.30.505.10">
    <property type="entry name" value="SH2 domain"/>
    <property type="match status" value="1"/>
</dbReference>
<dbReference type="GO" id="GO:0005524">
    <property type="term" value="F:ATP binding"/>
    <property type="evidence" value="ECO:0007669"/>
    <property type="project" value="UniProtKB-UniRule"/>
</dbReference>
<dbReference type="SUPFAM" id="SSF55550">
    <property type="entry name" value="SH2 domain"/>
    <property type="match status" value="1"/>
</dbReference>
<keyword evidence="5 9" id="KW-0067">ATP-binding</keyword>
<dbReference type="InterPro" id="IPR000719">
    <property type="entry name" value="Prot_kinase_dom"/>
</dbReference>
<dbReference type="InterPro" id="IPR050198">
    <property type="entry name" value="Non-receptor_tyrosine_kinases"/>
</dbReference>
<feature type="domain" description="SH2" evidence="11">
    <location>
        <begin position="1"/>
        <end position="94"/>
    </location>
</feature>
<feature type="non-terminal residue" evidence="13">
    <location>
        <position position="1"/>
    </location>
</feature>
<evidence type="ECO:0000256" key="5">
    <source>
        <dbReference type="ARBA" id="ARBA00022840"/>
    </source>
</evidence>
<dbReference type="PRINTS" id="PR00401">
    <property type="entry name" value="SH2DOMAIN"/>
</dbReference>
<evidence type="ECO:0000256" key="2">
    <source>
        <dbReference type="ARBA" id="ARBA00022707"/>
    </source>
</evidence>
<evidence type="ECO:0000256" key="4">
    <source>
        <dbReference type="ARBA" id="ARBA00022777"/>
    </source>
</evidence>
<keyword evidence="1 10" id="KW-0808">Transferase</keyword>
<keyword evidence="2" id="KW-0449">Lipoprotein</keyword>
<keyword evidence="14" id="KW-1185">Reference proteome</keyword>
<evidence type="ECO:0000259" key="12">
    <source>
        <dbReference type="PROSITE" id="PS50011"/>
    </source>
</evidence>
<dbReference type="SMART" id="SM00252">
    <property type="entry name" value="SH2"/>
    <property type="match status" value="1"/>
</dbReference>
<dbReference type="GO" id="GO:0004715">
    <property type="term" value="F:non-membrane spanning protein tyrosine kinase activity"/>
    <property type="evidence" value="ECO:0007669"/>
    <property type="project" value="UniProtKB-EC"/>
</dbReference>
<name>A0A8J5BMT0_CLAMG</name>
<feature type="binding site" evidence="9">
    <location>
        <position position="146"/>
    </location>
    <ligand>
        <name>ATP</name>
        <dbReference type="ChEBI" id="CHEBI:30616"/>
    </ligand>
</feature>
<evidence type="ECO:0000313" key="14">
    <source>
        <dbReference type="Proteomes" id="UP000727407"/>
    </source>
</evidence>
<gene>
    <name evidence="13" type="ORF">DAT39_000615</name>
</gene>
<dbReference type="EC" id="2.7.10.2" evidence="10"/>
<accession>A0A8J5BMT0</accession>
<dbReference type="SUPFAM" id="SSF56112">
    <property type="entry name" value="Protein kinase-like (PK-like)"/>
    <property type="match status" value="1"/>
</dbReference>
<proteinExistence type="inferred from homology"/>
<dbReference type="InterPro" id="IPR017441">
    <property type="entry name" value="Protein_kinase_ATP_BS"/>
</dbReference>
<dbReference type="PRINTS" id="PR00109">
    <property type="entry name" value="TYRKINASE"/>
</dbReference>
<dbReference type="InterPro" id="IPR020635">
    <property type="entry name" value="Tyr_kinase_cat_dom"/>
</dbReference>
<evidence type="ECO:0000256" key="8">
    <source>
        <dbReference type="PROSITE-ProRule" id="PRU00191"/>
    </source>
</evidence>
<dbReference type="Gene3D" id="1.10.510.10">
    <property type="entry name" value="Transferase(Phosphotransferase) domain 1"/>
    <property type="match status" value="1"/>
</dbReference>
<dbReference type="InterPro" id="IPR008266">
    <property type="entry name" value="Tyr_kinase_AS"/>
</dbReference>
<dbReference type="SMART" id="SM00219">
    <property type="entry name" value="TyrKc"/>
    <property type="match status" value="1"/>
</dbReference>
<dbReference type="Pfam" id="PF07714">
    <property type="entry name" value="PK_Tyr_Ser-Thr"/>
    <property type="match status" value="1"/>
</dbReference>
<keyword evidence="2" id="KW-0519">Myristate</keyword>
<feature type="non-terminal residue" evidence="13">
    <location>
        <position position="313"/>
    </location>
</feature>
<dbReference type="InterPro" id="IPR000980">
    <property type="entry name" value="SH2"/>
</dbReference>
<evidence type="ECO:0000256" key="7">
    <source>
        <dbReference type="ARBA" id="ARBA00051245"/>
    </source>
</evidence>
<keyword evidence="8" id="KW-0727">SH2 domain</keyword>
<comment type="caution">
    <text evidence="13">The sequence shown here is derived from an EMBL/GenBank/DDBJ whole genome shotgun (WGS) entry which is preliminary data.</text>
</comment>
<evidence type="ECO:0000259" key="11">
    <source>
        <dbReference type="PROSITE" id="PS50001"/>
    </source>
</evidence>
<dbReference type="EMBL" id="QNUK01000003">
    <property type="protein sequence ID" value="KAF5909627.1"/>
    <property type="molecule type" value="Genomic_DNA"/>
</dbReference>
<evidence type="ECO:0000256" key="1">
    <source>
        <dbReference type="ARBA" id="ARBA00022679"/>
    </source>
</evidence>
<evidence type="ECO:0000256" key="9">
    <source>
        <dbReference type="PROSITE-ProRule" id="PRU10141"/>
    </source>
</evidence>
<dbReference type="PROSITE" id="PS50011">
    <property type="entry name" value="PROTEIN_KINASE_DOM"/>
    <property type="match status" value="1"/>
</dbReference>
<dbReference type="InterPro" id="IPR011009">
    <property type="entry name" value="Kinase-like_dom_sf"/>
</dbReference>
<keyword evidence="3 9" id="KW-0547">Nucleotide-binding</keyword>
<comment type="catalytic activity">
    <reaction evidence="7 10">
        <text>L-tyrosyl-[protein] + ATP = O-phospho-L-tyrosyl-[protein] + ADP + H(+)</text>
        <dbReference type="Rhea" id="RHEA:10596"/>
        <dbReference type="Rhea" id="RHEA-COMP:10136"/>
        <dbReference type="Rhea" id="RHEA-COMP:20101"/>
        <dbReference type="ChEBI" id="CHEBI:15378"/>
        <dbReference type="ChEBI" id="CHEBI:30616"/>
        <dbReference type="ChEBI" id="CHEBI:46858"/>
        <dbReference type="ChEBI" id="CHEBI:61978"/>
        <dbReference type="ChEBI" id="CHEBI:456216"/>
        <dbReference type="EC" id="2.7.10.2"/>
    </reaction>
</comment>
<organism evidence="13 14">
    <name type="scientific">Clarias magur</name>
    <name type="common">Asian catfish</name>
    <name type="synonym">Macropteronotus magur</name>
    <dbReference type="NCBI Taxonomy" id="1594786"/>
    <lineage>
        <taxon>Eukaryota</taxon>
        <taxon>Metazoa</taxon>
        <taxon>Chordata</taxon>
        <taxon>Craniata</taxon>
        <taxon>Vertebrata</taxon>
        <taxon>Euteleostomi</taxon>
        <taxon>Actinopterygii</taxon>
        <taxon>Neopterygii</taxon>
        <taxon>Teleostei</taxon>
        <taxon>Ostariophysi</taxon>
        <taxon>Siluriformes</taxon>
        <taxon>Clariidae</taxon>
        <taxon>Clarias</taxon>
    </lineage>
</organism>